<dbReference type="HOGENOM" id="CLU_091153_0_0_1"/>
<dbReference type="eggNOG" id="ENOG502R5BQ">
    <property type="taxonomic scope" value="Eukaryota"/>
</dbReference>
<dbReference type="GO" id="GO:0009740">
    <property type="term" value="P:gibberellic acid mediated signaling pathway"/>
    <property type="evidence" value="ECO:0000318"/>
    <property type="project" value="GO_Central"/>
</dbReference>
<accession>A0A0Q3E1D5</accession>
<keyword evidence="5" id="KW-1185">Reference proteome</keyword>
<evidence type="ECO:0000256" key="1">
    <source>
        <dbReference type="PROSITE-ProRule" id="PRU00042"/>
    </source>
</evidence>
<dbReference type="KEGG" id="bdi:104585490"/>
<dbReference type="Gene3D" id="3.30.160.60">
    <property type="entry name" value="Classic Zinc Finger"/>
    <property type="match status" value="1"/>
</dbReference>
<dbReference type="GeneID" id="104585490"/>
<sequence length="191" mass="20550">MEGLQMQIEHKPAKITVNASSSSSSPSSLRIFGYELEAAAAVATNNNGNEDVAETQGRGSSSRRFECQYCCREFGNSQALGGHQNAHKKERQQLKLQLQLQRRQEMPGNAVIALGSPAAAYDNPAAVHRWVYLARQQPATFFHAQRQPINHARAGAGAGGGVFLCTPGDDDGAEDEMGLDLRLRLAPASSS</sequence>
<keyword evidence="1" id="KW-0862">Zinc</keyword>
<dbReference type="Gramene" id="KQJ81575">
    <property type="protein sequence ID" value="KQJ81575"/>
    <property type="gene ID" value="BRADI_5g01490v3"/>
</dbReference>
<dbReference type="STRING" id="15368.I1IVQ9"/>
<dbReference type="Proteomes" id="UP000008810">
    <property type="component" value="Chromosome 5"/>
</dbReference>
<organism evidence="3">
    <name type="scientific">Brachypodium distachyon</name>
    <name type="common">Purple false brome</name>
    <name type="synonym">Trachynia distachya</name>
    <dbReference type="NCBI Taxonomy" id="15368"/>
    <lineage>
        <taxon>Eukaryota</taxon>
        <taxon>Viridiplantae</taxon>
        <taxon>Streptophyta</taxon>
        <taxon>Embryophyta</taxon>
        <taxon>Tracheophyta</taxon>
        <taxon>Spermatophyta</taxon>
        <taxon>Magnoliopsida</taxon>
        <taxon>Liliopsida</taxon>
        <taxon>Poales</taxon>
        <taxon>Poaceae</taxon>
        <taxon>BOP clade</taxon>
        <taxon>Pooideae</taxon>
        <taxon>Stipodae</taxon>
        <taxon>Brachypodieae</taxon>
        <taxon>Brachypodium</taxon>
    </lineage>
</organism>
<dbReference type="RefSeq" id="XP_010240701.3">
    <property type="nucleotide sequence ID" value="XM_010242399.3"/>
</dbReference>
<keyword evidence="1" id="KW-0863">Zinc-finger</keyword>
<keyword evidence="1" id="KW-0479">Metal-binding</keyword>
<dbReference type="EMBL" id="CM000884">
    <property type="protein sequence ID" value="KQJ81575.2"/>
    <property type="molecule type" value="Genomic_DNA"/>
</dbReference>
<accession>I1IVQ9</accession>
<dbReference type="FunFam" id="3.30.160.60:FF:002829">
    <property type="entry name" value="Zinc finger protein 6"/>
    <property type="match status" value="1"/>
</dbReference>
<dbReference type="GO" id="GO:0008270">
    <property type="term" value="F:zinc ion binding"/>
    <property type="evidence" value="ECO:0007669"/>
    <property type="project" value="UniProtKB-KW"/>
</dbReference>
<dbReference type="AlphaFoldDB" id="I1IVQ9"/>
<dbReference type="PANTHER" id="PTHR46353">
    <property type="entry name" value="ZINC FINGER PROTEIN 5"/>
    <property type="match status" value="1"/>
</dbReference>
<evidence type="ECO:0000259" key="2">
    <source>
        <dbReference type="PROSITE" id="PS50157"/>
    </source>
</evidence>
<dbReference type="GO" id="GO:0005634">
    <property type="term" value="C:nucleus"/>
    <property type="evidence" value="ECO:0000318"/>
    <property type="project" value="GO_Central"/>
</dbReference>
<dbReference type="GO" id="GO:0010026">
    <property type="term" value="P:trichome differentiation"/>
    <property type="evidence" value="ECO:0000318"/>
    <property type="project" value="GO_Central"/>
</dbReference>
<dbReference type="PROSITE" id="PS00028">
    <property type="entry name" value="ZINC_FINGER_C2H2_1"/>
    <property type="match status" value="1"/>
</dbReference>
<dbReference type="GO" id="GO:0010090">
    <property type="term" value="P:trichome morphogenesis"/>
    <property type="evidence" value="ECO:0007669"/>
    <property type="project" value="InterPro"/>
</dbReference>
<dbReference type="OMA" id="MAFCAAD"/>
<dbReference type="EnsemblPlants" id="KQJ81575">
    <property type="protein sequence ID" value="KQJ81575"/>
    <property type="gene ID" value="BRADI_5g01490v3"/>
</dbReference>
<dbReference type="PROSITE" id="PS50157">
    <property type="entry name" value="ZINC_FINGER_C2H2_2"/>
    <property type="match status" value="1"/>
</dbReference>
<gene>
    <name evidence="4" type="primary">LOC104585490</name>
    <name evidence="3" type="ORF">BRADI_5g01490v3</name>
</gene>
<dbReference type="PANTHER" id="PTHR46353:SF7">
    <property type="entry name" value="OS01G0512700 PROTEIN"/>
    <property type="match status" value="1"/>
</dbReference>
<dbReference type="InterPro" id="IPR044299">
    <property type="entry name" value="GIS3/ZFP5/ZFP6"/>
</dbReference>
<reference evidence="3" key="2">
    <citation type="submission" date="2017-06" db="EMBL/GenBank/DDBJ databases">
        <title>WGS assembly of Brachypodium distachyon.</title>
        <authorList>
            <consortium name="The International Brachypodium Initiative"/>
            <person name="Lucas S."/>
            <person name="Harmon-Smith M."/>
            <person name="Lail K."/>
            <person name="Tice H."/>
            <person name="Grimwood J."/>
            <person name="Bruce D."/>
            <person name="Barry K."/>
            <person name="Shu S."/>
            <person name="Lindquist E."/>
            <person name="Wang M."/>
            <person name="Pitluck S."/>
            <person name="Vogel J.P."/>
            <person name="Garvin D.F."/>
            <person name="Mockler T.C."/>
            <person name="Schmutz J."/>
            <person name="Rokhsar D."/>
            <person name="Bevan M.W."/>
        </authorList>
    </citation>
    <scope>NUCLEOTIDE SEQUENCE</scope>
    <source>
        <strain evidence="3">Bd21</strain>
    </source>
</reference>
<protein>
    <recommendedName>
        <fullName evidence="2">C2H2-type domain-containing protein</fullName>
    </recommendedName>
</protein>
<reference evidence="4" key="3">
    <citation type="submission" date="2018-08" db="UniProtKB">
        <authorList>
            <consortium name="EnsemblPlants"/>
        </authorList>
    </citation>
    <scope>IDENTIFICATION</scope>
    <source>
        <strain evidence="4">cv. Bd21</strain>
    </source>
</reference>
<dbReference type="OrthoDB" id="772256at2759"/>
<dbReference type="GO" id="GO:0000976">
    <property type="term" value="F:transcription cis-regulatory region binding"/>
    <property type="evidence" value="ECO:0000318"/>
    <property type="project" value="GO_Central"/>
</dbReference>
<dbReference type="GO" id="GO:0009736">
    <property type="term" value="P:cytokinin-activated signaling pathway"/>
    <property type="evidence" value="ECO:0000318"/>
    <property type="project" value="GO_Central"/>
</dbReference>
<proteinExistence type="predicted"/>
<evidence type="ECO:0000313" key="3">
    <source>
        <dbReference type="EMBL" id="KQJ81575.2"/>
    </source>
</evidence>
<dbReference type="FunCoup" id="I1IVQ9">
    <property type="interactions" value="5"/>
</dbReference>
<evidence type="ECO:0000313" key="4">
    <source>
        <dbReference type="EnsemblPlants" id="KQJ81575"/>
    </source>
</evidence>
<reference evidence="3 4" key="1">
    <citation type="journal article" date="2010" name="Nature">
        <title>Genome sequencing and analysis of the model grass Brachypodium distachyon.</title>
        <authorList>
            <consortium name="International Brachypodium Initiative"/>
        </authorList>
    </citation>
    <scope>NUCLEOTIDE SEQUENCE [LARGE SCALE GENOMIC DNA]</scope>
    <source>
        <strain evidence="3 4">Bd21</strain>
    </source>
</reference>
<name>I1IVQ9_BRADI</name>
<dbReference type="InterPro" id="IPR036236">
    <property type="entry name" value="Znf_C2H2_sf"/>
</dbReference>
<dbReference type="GO" id="GO:0003700">
    <property type="term" value="F:DNA-binding transcription factor activity"/>
    <property type="evidence" value="ECO:0000318"/>
    <property type="project" value="GO_Central"/>
</dbReference>
<dbReference type="SUPFAM" id="SSF57667">
    <property type="entry name" value="beta-beta-alpha zinc fingers"/>
    <property type="match status" value="1"/>
</dbReference>
<dbReference type="InterPro" id="IPR013087">
    <property type="entry name" value="Znf_C2H2_type"/>
</dbReference>
<feature type="domain" description="C2H2-type" evidence="2">
    <location>
        <begin position="65"/>
        <end position="92"/>
    </location>
</feature>
<evidence type="ECO:0000313" key="5">
    <source>
        <dbReference type="Proteomes" id="UP000008810"/>
    </source>
</evidence>